<keyword evidence="2" id="KW-1185">Reference proteome</keyword>
<dbReference type="RefSeq" id="WP_110838932.1">
    <property type="nucleotide sequence ID" value="NZ_QJVJ01000002.1"/>
</dbReference>
<accession>A0A2V5L149</accession>
<name>A0A2V5L149_9BACL</name>
<proteinExistence type="predicted"/>
<dbReference type="InterPro" id="IPR022025">
    <property type="entry name" value="Amidoligase_2"/>
</dbReference>
<gene>
    <name evidence="1" type="ORF">DLM86_05360</name>
</gene>
<reference evidence="1 2" key="1">
    <citation type="submission" date="2018-05" db="EMBL/GenBank/DDBJ databases">
        <title>Paenibacillus flagellatus sp. nov., isolated from selenium mineral soil.</title>
        <authorList>
            <person name="Dai X."/>
        </authorList>
    </citation>
    <scope>NUCLEOTIDE SEQUENCE [LARGE SCALE GENOMIC DNA]</scope>
    <source>
        <strain evidence="1 2">DXL2</strain>
    </source>
</reference>
<protein>
    <recommendedName>
        <fullName evidence="3">Amidoligase</fullName>
    </recommendedName>
</protein>
<dbReference type="Proteomes" id="UP000247476">
    <property type="component" value="Unassembled WGS sequence"/>
</dbReference>
<evidence type="ECO:0000313" key="1">
    <source>
        <dbReference type="EMBL" id="PYI56406.1"/>
    </source>
</evidence>
<sequence length="304" mass="33911">MWPKSVDWKLIRFGVEIEFVEANPESVELLPGWEMSPEERQIDETGKESGGELKTPPLYWEEREQIRVMLDRLVRRGAKANWSCGLHVHVDLAAWGEPIVEPLLDAALASQHAMRSLLGTSGHRFLYVPPVTEEMRRRYAAERTESAMHNPGRPQSHRCGINARPWFDIGTVEIRYANGSLDYDEIVRTVELYLRFVAAVGAGHRLPGDSAGLAGALGAATCGYPSPTPCPQWYKERMWLEEALIPVLSPQTELLEPGGEIHHIIPVPGRLHVAVEKPDGTLRVFAFRPTASGWELLEEVAAAG</sequence>
<dbReference type="AlphaFoldDB" id="A0A2V5L149"/>
<evidence type="ECO:0008006" key="3">
    <source>
        <dbReference type="Google" id="ProtNLM"/>
    </source>
</evidence>
<dbReference type="EMBL" id="QJVJ01000002">
    <property type="protein sequence ID" value="PYI56406.1"/>
    <property type="molecule type" value="Genomic_DNA"/>
</dbReference>
<organism evidence="1 2">
    <name type="scientific">Paenibacillus flagellatus</name>
    <dbReference type="NCBI Taxonomy" id="2211139"/>
    <lineage>
        <taxon>Bacteria</taxon>
        <taxon>Bacillati</taxon>
        <taxon>Bacillota</taxon>
        <taxon>Bacilli</taxon>
        <taxon>Bacillales</taxon>
        <taxon>Paenibacillaceae</taxon>
        <taxon>Paenibacillus</taxon>
    </lineage>
</organism>
<evidence type="ECO:0000313" key="2">
    <source>
        <dbReference type="Proteomes" id="UP000247476"/>
    </source>
</evidence>
<dbReference type="Pfam" id="PF12224">
    <property type="entry name" value="Amidoligase_2"/>
    <property type="match status" value="1"/>
</dbReference>
<dbReference type="OrthoDB" id="5380364at2"/>
<comment type="caution">
    <text evidence="1">The sequence shown here is derived from an EMBL/GenBank/DDBJ whole genome shotgun (WGS) entry which is preliminary data.</text>
</comment>